<evidence type="ECO:0000259" key="11">
    <source>
        <dbReference type="Pfam" id="PF07715"/>
    </source>
</evidence>
<evidence type="ECO:0000256" key="6">
    <source>
        <dbReference type="ARBA" id="ARBA00023136"/>
    </source>
</evidence>
<dbReference type="InterPro" id="IPR037066">
    <property type="entry name" value="Plug_dom_sf"/>
</dbReference>
<feature type="domain" description="TonB-dependent receptor-like beta-barrel" evidence="10">
    <location>
        <begin position="550"/>
        <end position="925"/>
    </location>
</feature>
<evidence type="ECO:0000313" key="13">
    <source>
        <dbReference type="Proteomes" id="UP000219559"/>
    </source>
</evidence>
<evidence type="ECO:0000259" key="10">
    <source>
        <dbReference type="Pfam" id="PF00593"/>
    </source>
</evidence>
<feature type="domain" description="TonB-dependent receptor plug" evidence="11">
    <location>
        <begin position="228"/>
        <end position="346"/>
    </location>
</feature>
<dbReference type="InterPro" id="IPR039426">
    <property type="entry name" value="TonB-dep_rcpt-like"/>
</dbReference>
<dbReference type="NCBIfam" id="TIGR04056">
    <property type="entry name" value="OMP_RagA_SusC"/>
    <property type="match status" value="1"/>
</dbReference>
<dbReference type="InterPro" id="IPR000531">
    <property type="entry name" value="Beta-barrel_TonB"/>
</dbReference>
<gene>
    <name evidence="12" type="ORF">B7P33_00310</name>
</gene>
<dbReference type="GO" id="GO:0009279">
    <property type="term" value="C:cell outer membrane"/>
    <property type="evidence" value="ECO:0007669"/>
    <property type="project" value="UniProtKB-SubCell"/>
</dbReference>
<keyword evidence="3 8" id="KW-1134">Transmembrane beta strand</keyword>
<dbReference type="Gene3D" id="2.60.40.1120">
    <property type="entry name" value="Carboxypeptidase-like, regulatory domain"/>
    <property type="match status" value="1"/>
</dbReference>
<evidence type="ECO:0000256" key="2">
    <source>
        <dbReference type="ARBA" id="ARBA00022448"/>
    </source>
</evidence>
<dbReference type="InterPro" id="IPR036942">
    <property type="entry name" value="Beta-barrel_TonB_sf"/>
</dbReference>
<organism evidence="12 13">
    <name type="scientific">Sediminicola luteus</name>
    <dbReference type="NCBI Taxonomy" id="319238"/>
    <lineage>
        <taxon>Bacteria</taxon>
        <taxon>Pseudomonadati</taxon>
        <taxon>Bacteroidota</taxon>
        <taxon>Flavobacteriia</taxon>
        <taxon>Flavobacteriales</taxon>
        <taxon>Flavobacteriaceae</taxon>
        <taxon>Sediminicola</taxon>
    </lineage>
</organism>
<dbReference type="EMBL" id="NBWU01000001">
    <property type="protein sequence ID" value="PCE65784.1"/>
    <property type="molecule type" value="Genomic_DNA"/>
</dbReference>
<comment type="caution">
    <text evidence="12">The sequence shown here is derived from an EMBL/GenBank/DDBJ whole genome shotgun (WGS) entry which is preliminary data.</text>
</comment>
<comment type="similarity">
    <text evidence="8 9">Belongs to the TonB-dependent receptor family.</text>
</comment>
<dbReference type="Pfam" id="PF00593">
    <property type="entry name" value="TonB_dep_Rec_b-barrel"/>
    <property type="match status" value="1"/>
</dbReference>
<accession>A0A2A4GCT5</accession>
<dbReference type="InterPro" id="IPR008969">
    <property type="entry name" value="CarboxyPept-like_regulatory"/>
</dbReference>
<dbReference type="Proteomes" id="UP000219559">
    <property type="component" value="Unassembled WGS sequence"/>
</dbReference>
<evidence type="ECO:0000256" key="5">
    <source>
        <dbReference type="ARBA" id="ARBA00023077"/>
    </source>
</evidence>
<sequence length="1220" mass="135727">MKKLTWARSVFDLFPKISLKMRLTFLFLIVSLFKIEASTYSQNTKLDLDLRNVSLLQFFSTVEQQTEFSFFYRKGIVDLDKKVSVTASGDTLETVLDLIFKDSEVYYEIYDRQVMILKRAASKKVPLPRVSQQALQVSGTVTDGKGMPLPGANIIEKGTSNGTQTDFDGNYTLELQNNPTTLSVSYIGFTDKEVTASAGTVVNISLAEDAESLDEVVVTALGIQREKKALGYAVEEVEGEEIANSGSSNVLTSLQGKGAGITITNTGAGMTGSSEVVLRGGSSLTGSNGALIVVDGVPFSNRSFGGGDIDFGSGIADLNTQDIESVSVLKGANAAALYGSRALNGVVMITTKKGTSGKPSVNYSNQLRLTEIMYFPEIQNEWGAGSGSPDRFGLFLDDNGVAHTDIRDEKSWGPRLNQGQMVRNDWLRDQPVLPWVSHGDQHKEFFRTAVTNVHNLNVTGGTDALNYNLSMLYEDAEDVQTESTQDRYNMALRLGSEINEYVGLEGRISYTYTKTHNRPTVGGRESVYYSLLQMPRSISLESLRPHRYPFSGQEYSYAYHNDGEKVAWNKGRNNPYWTVYEDQNNDITKRLIGFGKLNLNLLKDPEGAGSLTAFARVGWDNSEVNLETIRARSEAYTLGGLNIQKNSFLEVNTDFYITYQKQFGKFGMTANFGGNRRYNEANILNSWGNNFLTDDRTSSNNLETRDFSSRTDKQALNSLYGSAQFSYDDYLFLDVTGRNDWSSTLPEKNRSFFYPSVNLGFVVTDAFDGLKNEVLDFAKFRASYAEVGNDLGIYRVNTYYNYGADPQGRLQATVQNSVGNENIEAEINKSLEFGADFRFLQNRLGVDFTWYNSVTENQIIDNYPQAVSTGFTSLLYNVGEISNTGIELSVNTRPILTDDWTWDLTLNYATNEMVLEELNLPGEAYYRIEDHIEYSSRAYVGEKFGDIYGYRYLRDANGTVIVNEQGYPIIDNRNGTDSEVKVGNIQPDFTASIQSALRYKNISMNFLIDGSFGGDVFSGTKRELNRNGYSKESLQGREGWLFALDNDPRNLREGGDKNIGSTYGGYDRWVGNSVFGVFDENGYIVLDANGDPVTGAANAGDNAMYVNPERYWGEAARQGYRAVAGSKDGATEEYLEDATFVKLRELSLTYDFPTKWLNGTGINGVSLSAIGRNLFYLNDVSDFFDPDAYRKGTSINSLGYERNGALPSMRSYSLNLRVNF</sequence>
<dbReference type="InterPro" id="IPR023997">
    <property type="entry name" value="TonB-dep_OMP_SusC/RagA_CS"/>
</dbReference>
<comment type="subcellular location">
    <subcellularLocation>
        <location evidence="1 8">Cell outer membrane</location>
        <topology evidence="1 8">Multi-pass membrane protein</topology>
    </subcellularLocation>
</comment>
<protein>
    <recommendedName>
        <fullName evidence="14">SusC/RagA family TonB-linked outer membrane protein</fullName>
    </recommendedName>
</protein>
<dbReference type="Pfam" id="PF07715">
    <property type="entry name" value="Plug"/>
    <property type="match status" value="1"/>
</dbReference>
<dbReference type="Gene3D" id="2.40.170.20">
    <property type="entry name" value="TonB-dependent receptor, beta-barrel domain"/>
    <property type="match status" value="1"/>
</dbReference>
<keyword evidence="4 8" id="KW-0812">Transmembrane</keyword>
<evidence type="ECO:0000256" key="1">
    <source>
        <dbReference type="ARBA" id="ARBA00004571"/>
    </source>
</evidence>
<evidence type="ECO:0000256" key="9">
    <source>
        <dbReference type="RuleBase" id="RU003357"/>
    </source>
</evidence>
<evidence type="ECO:0008006" key="14">
    <source>
        <dbReference type="Google" id="ProtNLM"/>
    </source>
</evidence>
<proteinExistence type="inferred from homology"/>
<dbReference type="InterPro" id="IPR023996">
    <property type="entry name" value="TonB-dep_OMP_SusC/RagA"/>
</dbReference>
<dbReference type="OrthoDB" id="9768177at2"/>
<evidence type="ECO:0000256" key="8">
    <source>
        <dbReference type="PROSITE-ProRule" id="PRU01360"/>
    </source>
</evidence>
<name>A0A2A4GCT5_9FLAO</name>
<dbReference type="NCBIfam" id="TIGR04057">
    <property type="entry name" value="SusC_RagA_signa"/>
    <property type="match status" value="1"/>
</dbReference>
<dbReference type="SUPFAM" id="SSF49464">
    <property type="entry name" value="Carboxypeptidase regulatory domain-like"/>
    <property type="match status" value="1"/>
</dbReference>
<dbReference type="SUPFAM" id="SSF56935">
    <property type="entry name" value="Porins"/>
    <property type="match status" value="1"/>
</dbReference>
<keyword evidence="7 8" id="KW-0998">Cell outer membrane</keyword>
<keyword evidence="6 8" id="KW-0472">Membrane</keyword>
<dbReference type="Gene3D" id="2.170.130.10">
    <property type="entry name" value="TonB-dependent receptor, plug domain"/>
    <property type="match status" value="1"/>
</dbReference>
<keyword evidence="13" id="KW-1185">Reference proteome</keyword>
<dbReference type="Pfam" id="PF13715">
    <property type="entry name" value="CarbopepD_reg_2"/>
    <property type="match status" value="1"/>
</dbReference>
<reference evidence="12 13" key="1">
    <citation type="submission" date="2017-04" db="EMBL/GenBank/DDBJ databases">
        <title>A new member of the family Flavobacteriaceae isolated from ascidians.</title>
        <authorList>
            <person name="Chen L."/>
        </authorList>
    </citation>
    <scope>NUCLEOTIDE SEQUENCE [LARGE SCALE GENOMIC DNA]</scope>
    <source>
        <strain evidence="12 13">HQA918</strain>
    </source>
</reference>
<dbReference type="PROSITE" id="PS52016">
    <property type="entry name" value="TONB_DEPENDENT_REC_3"/>
    <property type="match status" value="1"/>
</dbReference>
<evidence type="ECO:0000256" key="3">
    <source>
        <dbReference type="ARBA" id="ARBA00022452"/>
    </source>
</evidence>
<evidence type="ECO:0000256" key="7">
    <source>
        <dbReference type="ARBA" id="ARBA00023237"/>
    </source>
</evidence>
<keyword evidence="2 8" id="KW-0813">Transport</keyword>
<keyword evidence="5 9" id="KW-0798">TonB box</keyword>
<dbReference type="AlphaFoldDB" id="A0A2A4GCT5"/>
<dbReference type="InterPro" id="IPR012910">
    <property type="entry name" value="Plug_dom"/>
</dbReference>
<evidence type="ECO:0000256" key="4">
    <source>
        <dbReference type="ARBA" id="ARBA00022692"/>
    </source>
</evidence>
<evidence type="ECO:0000313" key="12">
    <source>
        <dbReference type="EMBL" id="PCE65784.1"/>
    </source>
</evidence>